<accession>A0A160TJ08</accession>
<dbReference type="EMBL" id="CZQE01000016">
    <property type="protein sequence ID" value="CUS43189.1"/>
    <property type="molecule type" value="Genomic_DNA"/>
</dbReference>
<name>A0A160TJ08_9ZZZZ</name>
<reference evidence="3" key="1">
    <citation type="submission" date="2015-10" db="EMBL/GenBank/DDBJ databases">
        <authorList>
            <person name="Gilbert D.G."/>
        </authorList>
    </citation>
    <scope>NUCLEOTIDE SEQUENCE</scope>
</reference>
<evidence type="ECO:0000313" key="3">
    <source>
        <dbReference type="EMBL" id="CUS43189.1"/>
    </source>
</evidence>
<keyword evidence="2" id="KW-0472">Membrane</keyword>
<feature type="compositionally biased region" description="Basic and acidic residues" evidence="1">
    <location>
        <begin position="19"/>
        <end position="37"/>
    </location>
</feature>
<sequence>MNAPSTDKSSAAKPTARAAAEKALETTRDTAREAARRTAEGIEANPLAVLIGGVAIGVLAGAVIPRTEQEGKLLGPVGKRLNDTATGAAQAARDAGKAELDALGLNRDAARDQVGKLIDGVVKALSSAGAAAAAKASNK</sequence>
<keyword evidence="2" id="KW-0812">Transmembrane</keyword>
<dbReference type="AlphaFoldDB" id="A0A160TJ08"/>
<proteinExistence type="predicted"/>
<feature type="region of interest" description="Disordered" evidence="1">
    <location>
        <begin position="1"/>
        <end position="37"/>
    </location>
</feature>
<feature type="transmembrane region" description="Helical" evidence="2">
    <location>
        <begin position="47"/>
        <end position="64"/>
    </location>
</feature>
<gene>
    <name evidence="3" type="ORF">MGWOODY_Smn3560</name>
</gene>
<protein>
    <submittedName>
        <fullName evidence="3">Bll8035 protein</fullName>
    </submittedName>
</protein>
<evidence type="ECO:0000256" key="1">
    <source>
        <dbReference type="SAM" id="MobiDB-lite"/>
    </source>
</evidence>
<evidence type="ECO:0000256" key="2">
    <source>
        <dbReference type="SAM" id="Phobius"/>
    </source>
</evidence>
<keyword evidence="2" id="KW-1133">Transmembrane helix</keyword>
<organism evidence="3">
    <name type="scientific">hydrothermal vent metagenome</name>
    <dbReference type="NCBI Taxonomy" id="652676"/>
    <lineage>
        <taxon>unclassified sequences</taxon>
        <taxon>metagenomes</taxon>
        <taxon>ecological metagenomes</taxon>
    </lineage>
</organism>